<dbReference type="Proteomes" id="UP000603317">
    <property type="component" value="Unassembled WGS sequence"/>
</dbReference>
<evidence type="ECO:0000256" key="2">
    <source>
        <dbReference type="SAM" id="Phobius"/>
    </source>
</evidence>
<evidence type="ECO:0000256" key="1">
    <source>
        <dbReference type="SAM" id="MobiDB-lite"/>
    </source>
</evidence>
<keyword evidence="2" id="KW-0472">Membrane</keyword>
<protein>
    <submittedName>
        <fullName evidence="3">Uncharacterized protein</fullName>
    </submittedName>
</protein>
<dbReference type="RefSeq" id="WP_188640812.1">
    <property type="nucleotide sequence ID" value="NZ_BMID01000001.1"/>
</dbReference>
<evidence type="ECO:0000313" key="3">
    <source>
        <dbReference type="EMBL" id="GFZ96716.1"/>
    </source>
</evidence>
<name>A0ABQ1F2A7_9SPHN</name>
<feature type="region of interest" description="Disordered" evidence="1">
    <location>
        <begin position="135"/>
        <end position="294"/>
    </location>
</feature>
<sequence>MAGSTRSITQHPLFPALVTMWFGATFGLCSLVIGKPTLESWVIATGLPEYLAAARPPLGSTARVLLALAACGVGSLLGLALAAMLVRAKSPEHGAETPIAEEADSEAIVTDGHCEAFATDSEPEEESKPEIAIVGTDPEPIETPDPDALAPFLRSESPDRPVDSNAPRAPFSVFDELGPDAGIAPVEVGEPEHDEIEQADAPTSDHPLVDLRATDDPIEDHQREEEEDVAPDFAGSPPLPSNVHAIDAARLAQHGLPTRFANDSEPEPEPKPEPVDPSTETASAPTVEDEDLGKLSYLQLTERLAKAIAKNPHPPASLRPRGAVGGASTAVNSPGLERLRRVHARTAPANESATPDADQIRDALSDLRNMGGAA</sequence>
<dbReference type="EMBL" id="BMID01000001">
    <property type="protein sequence ID" value="GFZ96716.1"/>
    <property type="molecule type" value="Genomic_DNA"/>
</dbReference>
<feature type="transmembrane region" description="Helical" evidence="2">
    <location>
        <begin position="64"/>
        <end position="86"/>
    </location>
</feature>
<proteinExistence type="predicted"/>
<keyword evidence="2" id="KW-1133">Transmembrane helix</keyword>
<gene>
    <name evidence="3" type="ORF">GCM10010923_00680</name>
</gene>
<reference evidence="4" key="1">
    <citation type="journal article" date="2019" name="Int. J. Syst. Evol. Microbiol.">
        <title>The Global Catalogue of Microorganisms (GCM) 10K type strain sequencing project: providing services to taxonomists for standard genome sequencing and annotation.</title>
        <authorList>
            <consortium name="The Broad Institute Genomics Platform"/>
            <consortium name="The Broad Institute Genome Sequencing Center for Infectious Disease"/>
            <person name="Wu L."/>
            <person name="Ma J."/>
        </authorList>
    </citation>
    <scope>NUCLEOTIDE SEQUENCE [LARGE SCALE GENOMIC DNA]</scope>
    <source>
        <strain evidence="4">CGMCC 1.15297</strain>
    </source>
</reference>
<evidence type="ECO:0000313" key="4">
    <source>
        <dbReference type="Proteomes" id="UP000603317"/>
    </source>
</evidence>
<keyword evidence="4" id="KW-1185">Reference proteome</keyword>
<feature type="transmembrane region" description="Helical" evidence="2">
    <location>
        <begin position="12"/>
        <end position="33"/>
    </location>
</feature>
<organism evidence="3 4">
    <name type="scientific">Blastomonas marina</name>
    <dbReference type="NCBI Taxonomy" id="1867408"/>
    <lineage>
        <taxon>Bacteria</taxon>
        <taxon>Pseudomonadati</taxon>
        <taxon>Pseudomonadota</taxon>
        <taxon>Alphaproteobacteria</taxon>
        <taxon>Sphingomonadales</taxon>
        <taxon>Sphingomonadaceae</taxon>
        <taxon>Blastomonas</taxon>
    </lineage>
</organism>
<feature type="compositionally biased region" description="Basic and acidic residues" evidence="1">
    <location>
        <begin position="207"/>
        <end position="224"/>
    </location>
</feature>
<feature type="region of interest" description="Disordered" evidence="1">
    <location>
        <begin position="306"/>
        <end position="338"/>
    </location>
</feature>
<comment type="caution">
    <text evidence="3">The sequence shown here is derived from an EMBL/GenBank/DDBJ whole genome shotgun (WGS) entry which is preliminary data.</text>
</comment>
<keyword evidence="2" id="KW-0812">Transmembrane</keyword>
<accession>A0ABQ1F2A7</accession>